<gene>
    <name evidence="2" type="ORF">UT42_C0002G0010</name>
</gene>
<comment type="caution">
    <text evidence="2">The sequence shown here is derived from an EMBL/GenBank/DDBJ whole genome shotgun (WGS) entry which is preliminary data.</text>
</comment>
<evidence type="ECO:0000313" key="3">
    <source>
        <dbReference type="Proteomes" id="UP000034048"/>
    </source>
</evidence>
<dbReference type="PANTHER" id="PTHR33231">
    <property type="entry name" value="30S RIBOSOMAL PROTEIN"/>
    <property type="match status" value="1"/>
</dbReference>
<proteinExistence type="predicted"/>
<sequence length="103" mass="12172">MKINMTATNMELNKEIRDYIQEKMEYVEKFLGNTPIIQCDFEVDLTTHHHNKGKIYRAEANLSVPGDLLRVEKTEKNILKAIDKVKDHLARIAKKYKEKKEQR</sequence>
<evidence type="ECO:0000313" key="2">
    <source>
        <dbReference type="EMBL" id="KKR15429.1"/>
    </source>
</evidence>
<dbReference type="GO" id="GO:0043024">
    <property type="term" value="F:ribosomal small subunit binding"/>
    <property type="evidence" value="ECO:0007669"/>
    <property type="project" value="TreeGrafter"/>
</dbReference>
<dbReference type="Pfam" id="PF02482">
    <property type="entry name" value="Ribosomal_S30AE"/>
    <property type="match status" value="1"/>
</dbReference>
<keyword evidence="1" id="KW-0810">Translation regulation</keyword>
<dbReference type="InterPro" id="IPR003489">
    <property type="entry name" value="RHF/RaiA"/>
</dbReference>
<reference evidence="2 3" key="1">
    <citation type="journal article" date="2015" name="Nature">
        <title>rRNA introns, odd ribosomes, and small enigmatic genomes across a large radiation of phyla.</title>
        <authorList>
            <person name="Brown C.T."/>
            <person name="Hug L.A."/>
            <person name="Thomas B.C."/>
            <person name="Sharon I."/>
            <person name="Castelle C.J."/>
            <person name="Singh A."/>
            <person name="Wilkins M.J."/>
            <person name="Williams K.H."/>
            <person name="Banfield J.F."/>
        </authorList>
    </citation>
    <scope>NUCLEOTIDE SEQUENCE [LARGE SCALE GENOMIC DNA]</scope>
</reference>
<dbReference type="GO" id="GO:0022627">
    <property type="term" value="C:cytosolic small ribosomal subunit"/>
    <property type="evidence" value="ECO:0007669"/>
    <property type="project" value="TreeGrafter"/>
</dbReference>
<dbReference type="Proteomes" id="UP000034048">
    <property type="component" value="Unassembled WGS sequence"/>
</dbReference>
<dbReference type="SUPFAM" id="SSF69754">
    <property type="entry name" value="Ribosome binding protein Y (YfiA homologue)"/>
    <property type="match status" value="1"/>
</dbReference>
<protein>
    <recommendedName>
        <fullName evidence="4">Ribosomal subunit interface protein</fullName>
    </recommendedName>
</protein>
<dbReference type="InterPro" id="IPR036567">
    <property type="entry name" value="RHF-like"/>
</dbReference>
<dbReference type="PANTHER" id="PTHR33231:SF1">
    <property type="entry name" value="30S RIBOSOMAL PROTEIN"/>
    <property type="match status" value="1"/>
</dbReference>
<dbReference type="Gene3D" id="3.30.160.100">
    <property type="entry name" value="Ribosome hibernation promotion factor-like"/>
    <property type="match status" value="1"/>
</dbReference>
<dbReference type="CDD" id="cd00552">
    <property type="entry name" value="RaiA"/>
    <property type="match status" value="1"/>
</dbReference>
<evidence type="ECO:0008006" key="4">
    <source>
        <dbReference type="Google" id="ProtNLM"/>
    </source>
</evidence>
<name>A0A0G0NH07_9BACT</name>
<dbReference type="EMBL" id="LBWS01000002">
    <property type="protein sequence ID" value="KKR15429.1"/>
    <property type="molecule type" value="Genomic_DNA"/>
</dbReference>
<dbReference type="InterPro" id="IPR050574">
    <property type="entry name" value="HPF/YfiA_ribosome-assoc"/>
</dbReference>
<dbReference type="AlphaFoldDB" id="A0A0G0NH07"/>
<dbReference type="NCBIfam" id="TIGR00741">
    <property type="entry name" value="yfiA"/>
    <property type="match status" value="1"/>
</dbReference>
<organism evidence="2 3">
    <name type="scientific">Candidatus Falkowbacteria bacterium GW2011_GWA2_39_24</name>
    <dbReference type="NCBI Taxonomy" id="1618634"/>
    <lineage>
        <taxon>Bacteria</taxon>
        <taxon>Candidatus Falkowiibacteriota</taxon>
    </lineage>
</organism>
<evidence type="ECO:0000256" key="1">
    <source>
        <dbReference type="ARBA" id="ARBA00022845"/>
    </source>
</evidence>
<accession>A0A0G0NH07</accession>
<dbReference type="GO" id="GO:0045900">
    <property type="term" value="P:negative regulation of translational elongation"/>
    <property type="evidence" value="ECO:0007669"/>
    <property type="project" value="TreeGrafter"/>
</dbReference>